<feature type="compositionally biased region" description="Basic and acidic residues" evidence="3">
    <location>
        <begin position="325"/>
        <end position="348"/>
    </location>
</feature>
<dbReference type="AlphaFoldDB" id="A0A381XSY9"/>
<name>A0A381XSY9_9ZZZZ</name>
<evidence type="ECO:0000256" key="4">
    <source>
        <dbReference type="SAM" id="Phobius"/>
    </source>
</evidence>
<dbReference type="SUPFAM" id="SSF48452">
    <property type="entry name" value="TPR-like"/>
    <property type="match status" value="1"/>
</dbReference>
<dbReference type="Gene3D" id="1.25.40.10">
    <property type="entry name" value="Tetratricopeptide repeat domain"/>
    <property type="match status" value="1"/>
</dbReference>
<protein>
    <submittedName>
        <fullName evidence="5">Uncharacterized protein</fullName>
    </submittedName>
</protein>
<gene>
    <name evidence="5" type="ORF">METZ01_LOCUS120748</name>
</gene>
<dbReference type="InterPro" id="IPR008972">
    <property type="entry name" value="Cupredoxin"/>
</dbReference>
<evidence type="ECO:0000256" key="2">
    <source>
        <dbReference type="ARBA" id="ARBA00022803"/>
    </source>
</evidence>
<keyword evidence="2" id="KW-0802">TPR repeat</keyword>
<accession>A0A381XSY9</accession>
<feature type="compositionally biased region" description="Basic and acidic residues" evidence="3">
    <location>
        <begin position="306"/>
        <end position="316"/>
    </location>
</feature>
<dbReference type="Pfam" id="PF13181">
    <property type="entry name" value="TPR_8"/>
    <property type="match status" value="1"/>
</dbReference>
<keyword evidence="4" id="KW-0812">Transmembrane</keyword>
<proteinExistence type="predicted"/>
<dbReference type="SMART" id="SM00028">
    <property type="entry name" value="TPR"/>
    <property type="match status" value="5"/>
</dbReference>
<evidence type="ECO:0000313" key="5">
    <source>
        <dbReference type="EMBL" id="SVA67894.1"/>
    </source>
</evidence>
<reference evidence="5" key="1">
    <citation type="submission" date="2018-05" db="EMBL/GenBank/DDBJ databases">
        <authorList>
            <person name="Lanie J.A."/>
            <person name="Ng W.-L."/>
            <person name="Kazmierczak K.M."/>
            <person name="Andrzejewski T.M."/>
            <person name="Davidsen T.M."/>
            <person name="Wayne K.J."/>
            <person name="Tettelin H."/>
            <person name="Glass J.I."/>
            <person name="Rusch D."/>
            <person name="Podicherti R."/>
            <person name="Tsui H.-C.T."/>
            <person name="Winkler M.E."/>
        </authorList>
    </citation>
    <scope>NUCLEOTIDE SEQUENCE</scope>
</reference>
<keyword evidence="4" id="KW-0472">Membrane</keyword>
<dbReference type="PANTHER" id="PTHR44943:SF8">
    <property type="entry name" value="TPR REPEAT-CONTAINING PROTEIN MJ0263"/>
    <property type="match status" value="1"/>
</dbReference>
<evidence type="ECO:0000256" key="1">
    <source>
        <dbReference type="ARBA" id="ARBA00022737"/>
    </source>
</evidence>
<keyword evidence="1" id="KW-0677">Repeat</keyword>
<dbReference type="EMBL" id="UINC01016279">
    <property type="protein sequence ID" value="SVA67894.1"/>
    <property type="molecule type" value="Genomic_DNA"/>
</dbReference>
<feature type="region of interest" description="Disordered" evidence="3">
    <location>
        <begin position="296"/>
        <end position="348"/>
    </location>
</feature>
<dbReference type="Gene3D" id="2.60.40.420">
    <property type="entry name" value="Cupredoxins - blue copper proteins"/>
    <property type="match status" value="1"/>
</dbReference>
<organism evidence="5">
    <name type="scientific">marine metagenome</name>
    <dbReference type="NCBI Taxonomy" id="408172"/>
    <lineage>
        <taxon>unclassified sequences</taxon>
        <taxon>metagenomes</taxon>
        <taxon>ecological metagenomes</taxon>
    </lineage>
</organism>
<dbReference type="SUPFAM" id="SSF49503">
    <property type="entry name" value="Cupredoxins"/>
    <property type="match status" value="1"/>
</dbReference>
<dbReference type="InterPro" id="IPR051685">
    <property type="entry name" value="Ycf3/AcsC/BcsC/TPR_MFPF"/>
</dbReference>
<dbReference type="InterPro" id="IPR019734">
    <property type="entry name" value="TPR_rpt"/>
</dbReference>
<dbReference type="Pfam" id="PF13432">
    <property type="entry name" value="TPR_16"/>
    <property type="match status" value="1"/>
</dbReference>
<dbReference type="InterPro" id="IPR011990">
    <property type="entry name" value="TPR-like_helical_dom_sf"/>
</dbReference>
<dbReference type="PROSITE" id="PS50005">
    <property type="entry name" value="TPR"/>
    <property type="match status" value="4"/>
</dbReference>
<dbReference type="PANTHER" id="PTHR44943">
    <property type="entry name" value="CELLULOSE SYNTHASE OPERON PROTEIN C"/>
    <property type="match status" value="1"/>
</dbReference>
<feature type="transmembrane region" description="Helical" evidence="4">
    <location>
        <begin position="26"/>
        <end position="44"/>
    </location>
</feature>
<keyword evidence="4" id="KW-1133">Transmembrane helix</keyword>
<evidence type="ECO:0000256" key="3">
    <source>
        <dbReference type="SAM" id="MobiDB-lite"/>
    </source>
</evidence>
<sequence length="661" mass="74298">MKNKNPKQKNTSDSNDGTLLNIGKKIAWPIFWTIVIIAGLWSLMHFSTPETKLEPYTKFQKTSGIFENNSDSKVNTELERFAETKQSDFSSISTPNPEPKRINYQLPRKTLEHIQKGMQLIEEGKFNSADMEFEKAAQISPDSPEVFAIWGTALRVQEKYKGANRHFAKAMELSPNDAEVAFNWGVSRFREKATDEAIKLFLKTVELSPSYHMGWYYLGKAYGQKNNYDEEIKYLLKVTNLKPDFGWGHFDLAIALSLKKKFEEAAPHFERAIAIDKKQFEKPFVVQFLTALGRYNPTPPKKEKKKKPEPVAKEAKINTAPLKKLQPEEEKPEGSDHKMDEGSKMRKETTNVKGTMLINGKAPGSNAIIFLETKTKMKAPNQKTLKITIDQSGLQFSPKHTVVPVGSTVDFSNQDVEVHNIYSKSISNQFNLGAMSSGMVKTISLLQPGPIVLRCNLHKNMVGTIFVVPNGYYTQPSKQGDFKFKEVKSAGYIMQAWAPHLAPEDVETNLKTADLNGEDKTFDFDIKTASLPGEIHDMVDPVDYNAIVDSIDNELKQAIQDWEAGKKYVSRKRALMAITQYYDGGGLKGALAKSFSEKRSEGLEDKLDDIRKIISGIGVGSKLATGDSLRQKVAFAVAQLRNNVQELEARLNPDPIELKQN</sequence>